<evidence type="ECO:0000256" key="12">
    <source>
        <dbReference type="HAMAP-Rule" id="MF_00662"/>
    </source>
</evidence>
<organism evidence="15 16">
    <name type="scientific">Alteripontixanthobacter maritimus</name>
    <dbReference type="NCBI Taxonomy" id="2161824"/>
    <lineage>
        <taxon>Bacteria</taxon>
        <taxon>Pseudomonadati</taxon>
        <taxon>Pseudomonadota</taxon>
        <taxon>Alphaproteobacteria</taxon>
        <taxon>Sphingomonadales</taxon>
        <taxon>Erythrobacteraceae</taxon>
        <taxon>Alteripontixanthobacter</taxon>
    </lineage>
</organism>
<dbReference type="EMBL" id="QBKA01000002">
    <property type="protein sequence ID" value="RDC58878.1"/>
    <property type="molecule type" value="Genomic_DNA"/>
</dbReference>
<reference evidence="15 16" key="1">
    <citation type="submission" date="2018-04" db="EMBL/GenBank/DDBJ databases">
        <title>Altererythrobacter sp. HME9302 genome sequencing and assembly.</title>
        <authorList>
            <person name="Kang H."/>
            <person name="Kim H."/>
            <person name="Joh K."/>
        </authorList>
    </citation>
    <scope>NUCLEOTIDE SEQUENCE [LARGE SCALE GENOMIC DNA]</scope>
    <source>
        <strain evidence="15 16">HME9302</strain>
    </source>
</reference>
<dbReference type="PANTHER" id="PTHR10067:SF6">
    <property type="entry name" value="PHOSPHATIDYLSERINE DECARBOXYLASE PROENZYME, MITOCHONDRIAL"/>
    <property type="match status" value="1"/>
</dbReference>
<feature type="site" description="Cleavage (non-hydrolytic); by autocatalysis" evidence="12">
    <location>
        <begin position="249"/>
        <end position="250"/>
    </location>
</feature>
<comment type="catalytic activity">
    <reaction evidence="12">
        <text>a 1,2-diacyl-sn-glycero-3-phospho-L-serine + H(+) = a 1,2-diacyl-sn-glycero-3-phosphoethanolamine + CO2</text>
        <dbReference type="Rhea" id="RHEA:20828"/>
        <dbReference type="ChEBI" id="CHEBI:15378"/>
        <dbReference type="ChEBI" id="CHEBI:16526"/>
        <dbReference type="ChEBI" id="CHEBI:57262"/>
        <dbReference type="ChEBI" id="CHEBI:64612"/>
        <dbReference type="EC" id="4.1.1.65"/>
    </reaction>
</comment>
<dbReference type="InterPro" id="IPR003817">
    <property type="entry name" value="PS_Dcarbxylase"/>
</dbReference>
<evidence type="ECO:0000256" key="4">
    <source>
        <dbReference type="ARBA" id="ARBA00022793"/>
    </source>
</evidence>
<evidence type="ECO:0000256" key="5">
    <source>
        <dbReference type="ARBA" id="ARBA00023098"/>
    </source>
</evidence>
<dbReference type="NCBIfam" id="TIGR00163">
    <property type="entry name" value="PS_decarb"/>
    <property type="match status" value="1"/>
</dbReference>
<dbReference type="EC" id="4.1.1.65" evidence="12"/>
<comment type="similarity">
    <text evidence="12">Belongs to the phosphatidylserine decarboxylase family. PSD-B subfamily. Prokaryotic type I sub-subfamily.</text>
</comment>
<feature type="active site" description="Schiff-base intermediate with substrate; via pyruvic acid; for decarboxylase activity" evidence="12">
    <location>
        <position position="250"/>
    </location>
</feature>
<comment type="function">
    <text evidence="12">Catalyzes the formation of phosphatidylethanolamine (PtdEtn) from phosphatidylserine (PtdSer).</text>
</comment>
<dbReference type="GO" id="GO:0006646">
    <property type="term" value="P:phosphatidylethanolamine biosynthetic process"/>
    <property type="evidence" value="ECO:0007669"/>
    <property type="project" value="UniProtKB-UniRule"/>
</dbReference>
<feature type="active site" description="Charge relay system; for autoendoproteolytic cleavage activity" evidence="12">
    <location>
        <position position="250"/>
    </location>
</feature>
<protein>
    <recommendedName>
        <fullName evidence="12">Phosphatidylserine decarboxylase proenzyme</fullName>
        <ecNumber evidence="12">4.1.1.65</ecNumber>
    </recommendedName>
    <component>
        <recommendedName>
            <fullName evidence="12">Phosphatidylserine decarboxylase alpha chain</fullName>
        </recommendedName>
    </component>
    <component>
        <recommendedName>
            <fullName evidence="12">Phosphatidylserine decarboxylase beta chain</fullName>
        </recommendedName>
    </component>
</protein>
<dbReference type="RefSeq" id="WP_115365334.1">
    <property type="nucleotide sequence ID" value="NZ_QBKA01000002.1"/>
</dbReference>
<dbReference type="Proteomes" id="UP000253727">
    <property type="component" value="Unassembled WGS sequence"/>
</dbReference>
<keyword evidence="9 12" id="KW-0456">Lyase</keyword>
<evidence type="ECO:0000256" key="6">
    <source>
        <dbReference type="ARBA" id="ARBA00023136"/>
    </source>
</evidence>
<dbReference type="Pfam" id="PF02666">
    <property type="entry name" value="PS_Dcarbxylase"/>
    <property type="match status" value="1"/>
</dbReference>
<proteinExistence type="inferred from homology"/>
<evidence type="ECO:0000256" key="3">
    <source>
        <dbReference type="ARBA" id="ARBA00022516"/>
    </source>
</evidence>
<gene>
    <name evidence="14" type="primary">pisD</name>
    <name evidence="12" type="synonym">psd</name>
    <name evidence="14" type="ORF">HME9302_00053</name>
    <name evidence="15" type="ORF">HME9302_02551</name>
</gene>
<accession>A0A369QAG5</accession>
<dbReference type="UniPathway" id="UPA00558">
    <property type="reaction ID" value="UER00616"/>
</dbReference>
<comment type="pathway">
    <text evidence="12">Phospholipid metabolism; phosphatidylethanolamine biosynthesis; phosphatidylethanolamine from CDP-diacylglycerol: step 2/2.</text>
</comment>
<keyword evidence="5 12" id="KW-0443">Lipid metabolism</keyword>
<comment type="cofactor">
    <cofactor evidence="12">
        <name>pyruvate</name>
        <dbReference type="ChEBI" id="CHEBI:15361"/>
    </cofactor>
    <text evidence="12">Binds 1 pyruvoyl group covalently per subunit.</text>
</comment>
<feature type="active site" description="Charge relay system; for autoendoproteolytic cleavage activity" evidence="12">
    <location>
        <position position="88"/>
    </location>
</feature>
<comment type="caution">
    <text evidence="15">The sequence shown here is derived from an EMBL/GenBank/DDBJ whole genome shotgun (WGS) entry which is preliminary data.</text>
</comment>
<feature type="modified residue" description="Pyruvic acid (Ser); by autocatalysis" evidence="12">
    <location>
        <position position="250"/>
    </location>
</feature>
<keyword evidence="11 12" id="KW-0670">Pyruvate</keyword>
<dbReference type="InterPro" id="IPR033177">
    <property type="entry name" value="PSD-B"/>
</dbReference>
<dbReference type="OrthoDB" id="9802030at2"/>
<evidence type="ECO:0000256" key="9">
    <source>
        <dbReference type="ARBA" id="ARBA00023239"/>
    </source>
</evidence>
<dbReference type="AlphaFoldDB" id="A0A369QAG5"/>
<feature type="chain" id="PRO_5034627581" description="Phosphatidylserine decarboxylase beta chain" evidence="12">
    <location>
        <begin position="1"/>
        <end position="249"/>
    </location>
</feature>
<comment type="PTM">
    <text evidence="12">Is synthesized initially as an inactive proenzyme. Formation of the active enzyme involves a self-maturation process in which the active site pyruvoyl group is generated from an internal serine residue via an autocatalytic post-translational modification. Two non-identical subunits are generated from the proenzyme in this reaction, and the pyruvate is formed at the N-terminus of the alpha chain, which is derived from the carboxyl end of the proenzyme. The autoendoproteolytic cleavage occurs by a canonical serine protease mechanism, in which the side chain hydroxyl group of the serine supplies its oxygen atom to form the C-terminus of the beta chain, while the remainder of the serine residue undergoes an oxidative deamination to produce ammonia and the pyruvoyl prosthetic group on the alpha chain. During this reaction, the Ser that is part of the protease active site of the proenzyme becomes the pyruvoyl prosthetic group, which constitutes an essential element of the active site of the mature decarboxylase.</text>
</comment>
<comment type="subcellular location">
    <subcellularLocation>
        <location evidence="12">Cell membrane</location>
        <topology evidence="12">Peripheral membrane protein</topology>
    </subcellularLocation>
</comment>
<evidence type="ECO:0000256" key="7">
    <source>
        <dbReference type="ARBA" id="ARBA00023145"/>
    </source>
</evidence>
<keyword evidence="7 12" id="KW-0865">Zymogen</keyword>
<dbReference type="GO" id="GO:0004609">
    <property type="term" value="F:phosphatidylserine decarboxylase activity"/>
    <property type="evidence" value="ECO:0007669"/>
    <property type="project" value="UniProtKB-UniRule"/>
</dbReference>
<keyword evidence="4 12" id="KW-0210">Decarboxylase</keyword>
<sequence length="283" mass="31146">MSKPFIWLQHALPQLGLTRFAGRVAASEKPWIRDRLIDRFVRAYNVDMDEAERDIGDFASFNDFFARSLKPGARPLADAATHVLCPADGEVSQLGTIRDGRIVQAKGHEYTVAELLGGDEALAARFHQGDFITIYLSPSDYHRVHMPAAGTLQSTSYVPGDLFSVNQTTAANVPGLFARNERLSCVFDSELGTMASVMVGAMIVAGIETVWGGRVEPPERGRGKRLHRETPGRATRLDAGAEMGRFLLGSTVVLLFEQEKIEFLPQFKPGSKTRMGEALARRL</sequence>
<dbReference type="PANTHER" id="PTHR10067">
    <property type="entry name" value="PHOSPHATIDYLSERINE DECARBOXYLASE"/>
    <property type="match status" value="1"/>
</dbReference>
<feature type="active site" description="Charge relay system; for autoendoproteolytic cleavage activity" evidence="12">
    <location>
        <position position="145"/>
    </location>
</feature>
<keyword evidence="2 12" id="KW-1003">Cell membrane</keyword>
<evidence type="ECO:0000256" key="13">
    <source>
        <dbReference type="SAM" id="MobiDB-lite"/>
    </source>
</evidence>
<evidence type="ECO:0000313" key="16">
    <source>
        <dbReference type="Proteomes" id="UP000253727"/>
    </source>
</evidence>
<keyword evidence="3 12" id="KW-0444">Lipid biosynthesis</keyword>
<dbReference type="InterPro" id="IPR033178">
    <property type="entry name" value="PSD_type1_pro"/>
</dbReference>
<comment type="subunit">
    <text evidence="12">Heterodimer of a large membrane-associated beta subunit and a small pyruvoyl-containing alpha subunit.</text>
</comment>
<dbReference type="HAMAP" id="MF_00662">
    <property type="entry name" value="PS_decarb_PSD_B_type1"/>
    <property type="match status" value="1"/>
</dbReference>
<evidence type="ECO:0000256" key="11">
    <source>
        <dbReference type="ARBA" id="ARBA00023317"/>
    </source>
</evidence>
<feature type="chain" id="PRO_5034627582" description="Phosphatidylserine decarboxylase alpha chain" evidence="12">
    <location>
        <begin position="250"/>
        <end position="283"/>
    </location>
</feature>
<evidence type="ECO:0000313" key="15">
    <source>
        <dbReference type="EMBL" id="RDC61330.1"/>
    </source>
</evidence>
<feature type="region of interest" description="Disordered" evidence="13">
    <location>
        <begin position="215"/>
        <end position="234"/>
    </location>
</feature>
<keyword evidence="16" id="KW-1185">Reference proteome</keyword>
<keyword evidence="6 12" id="KW-0472">Membrane</keyword>
<keyword evidence="10 12" id="KW-1208">Phospholipid metabolism</keyword>
<name>A0A369QAG5_9SPHN</name>
<dbReference type="EMBL" id="QBKA01000002">
    <property type="protein sequence ID" value="RDC61330.1"/>
    <property type="molecule type" value="Genomic_DNA"/>
</dbReference>
<comment type="pathway">
    <text evidence="1">Lipid metabolism.</text>
</comment>
<evidence type="ECO:0000256" key="8">
    <source>
        <dbReference type="ARBA" id="ARBA00023209"/>
    </source>
</evidence>
<evidence type="ECO:0000256" key="10">
    <source>
        <dbReference type="ARBA" id="ARBA00023264"/>
    </source>
</evidence>
<evidence type="ECO:0000256" key="2">
    <source>
        <dbReference type="ARBA" id="ARBA00022475"/>
    </source>
</evidence>
<keyword evidence="8 12" id="KW-0594">Phospholipid biosynthesis</keyword>
<evidence type="ECO:0000256" key="1">
    <source>
        <dbReference type="ARBA" id="ARBA00005189"/>
    </source>
</evidence>
<dbReference type="GO" id="GO:0005886">
    <property type="term" value="C:plasma membrane"/>
    <property type="evidence" value="ECO:0007669"/>
    <property type="project" value="UniProtKB-SubCell"/>
</dbReference>
<evidence type="ECO:0000313" key="14">
    <source>
        <dbReference type="EMBL" id="RDC58878.1"/>
    </source>
</evidence>